<comment type="caution">
    <text evidence="3">The sequence shown here is derived from an EMBL/GenBank/DDBJ whole genome shotgun (WGS) entry which is preliminary data.</text>
</comment>
<dbReference type="InterPro" id="IPR000683">
    <property type="entry name" value="Gfo/Idh/MocA-like_OxRdtase_N"/>
</dbReference>
<dbReference type="Pfam" id="PF01408">
    <property type="entry name" value="GFO_IDH_MocA"/>
    <property type="match status" value="1"/>
</dbReference>
<reference evidence="3 4" key="1">
    <citation type="submission" date="2020-07" db="EMBL/GenBank/DDBJ databases">
        <title>Sequencing the genomes of 1000 actinobacteria strains.</title>
        <authorList>
            <person name="Klenk H.-P."/>
        </authorList>
    </citation>
    <scope>NUCLEOTIDE SEQUENCE [LARGE SCALE GENOMIC DNA]</scope>
    <source>
        <strain evidence="3 4">DSM 22083</strain>
    </source>
</reference>
<dbReference type="EMBL" id="JACCBU010000001">
    <property type="protein sequence ID" value="NYE74465.1"/>
    <property type="molecule type" value="Genomic_DNA"/>
</dbReference>
<dbReference type="GO" id="GO:0000166">
    <property type="term" value="F:nucleotide binding"/>
    <property type="evidence" value="ECO:0007669"/>
    <property type="project" value="InterPro"/>
</dbReference>
<dbReference type="InterPro" id="IPR055170">
    <property type="entry name" value="GFO_IDH_MocA-like_dom"/>
</dbReference>
<dbReference type="Gene3D" id="3.30.360.10">
    <property type="entry name" value="Dihydrodipicolinate Reductase, domain 2"/>
    <property type="match status" value="1"/>
</dbReference>
<evidence type="ECO:0000313" key="4">
    <source>
        <dbReference type="Proteomes" id="UP000569914"/>
    </source>
</evidence>
<organism evidence="3 4">
    <name type="scientific">Microlunatus parietis</name>
    <dbReference type="NCBI Taxonomy" id="682979"/>
    <lineage>
        <taxon>Bacteria</taxon>
        <taxon>Bacillati</taxon>
        <taxon>Actinomycetota</taxon>
        <taxon>Actinomycetes</taxon>
        <taxon>Propionibacteriales</taxon>
        <taxon>Propionibacteriaceae</taxon>
        <taxon>Microlunatus</taxon>
    </lineage>
</organism>
<dbReference type="SUPFAM" id="SSF55347">
    <property type="entry name" value="Glyceraldehyde-3-phosphate dehydrogenase-like, C-terminal domain"/>
    <property type="match status" value="1"/>
</dbReference>
<dbReference type="AlphaFoldDB" id="A0A7Y9ICU6"/>
<keyword evidence="4" id="KW-1185">Reference proteome</keyword>
<dbReference type="Pfam" id="PF22725">
    <property type="entry name" value="GFO_IDH_MocA_C3"/>
    <property type="match status" value="1"/>
</dbReference>
<name>A0A7Y9ICU6_9ACTN</name>
<proteinExistence type="predicted"/>
<dbReference type="Proteomes" id="UP000569914">
    <property type="component" value="Unassembled WGS sequence"/>
</dbReference>
<accession>A0A7Y9ICU6</accession>
<feature type="domain" description="Gfo/Idh/MocA-like oxidoreductase N-terminal" evidence="1">
    <location>
        <begin position="5"/>
        <end position="122"/>
    </location>
</feature>
<protein>
    <submittedName>
        <fullName evidence="3">Putative dehydrogenase</fullName>
    </submittedName>
</protein>
<dbReference type="PANTHER" id="PTHR43708">
    <property type="entry name" value="CONSERVED EXPRESSED OXIDOREDUCTASE (EUROFUNG)"/>
    <property type="match status" value="1"/>
</dbReference>
<evidence type="ECO:0000259" key="1">
    <source>
        <dbReference type="Pfam" id="PF01408"/>
    </source>
</evidence>
<dbReference type="Gene3D" id="3.40.50.720">
    <property type="entry name" value="NAD(P)-binding Rossmann-like Domain"/>
    <property type="match status" value="1"/>
</dbReference>
<dbReference type="SUPFAM" id="SSF51735">
    <property type="entry name" value="NAD(P)-binding Rossmann-fold domains"/>
    <property type="match status" value="1"/>
</dbReference>
<dbReference type="InterPro" id="IPR051317">
    <property type="entry name" value="Gfo/Idh/MocA_oxidoreduct"/>
</dbReference>
<dbReference type="InterPro" id="IPR036291">
    <property type="entry name" value="NAD(P)-bd_dom_sf"/>
</dbReference>
<gene>
    <name evidence="3" type="ORF">BKA15_005794</name>
</gene>
<evidence type="ECO:0000313" key="3">
    <source>
        <dbReference type="EMBL" id="NYE74465.1"/>
    </source>
</evidence>
<evidence type="ECO:0000259" key="2">
    <source>
        <dbReference type="Pfam" id="PF22725"/>
    </source>
</evidence>
<sequence>MSEQVRVGIIGLGRSGWNIHAAGLRDLTDQFRVVAVADPLPERQQEAANDFGATTYAEPEQLIADEQVELVVVATPSFTHVPLALAALGAGKHVVIEKPMAQSVEEVDQLTAAAEQAGRMVTCFQNNRFEPSFLKIREIIDSGRIGEVVLVRRAIHRFARRADWQTLRAKGGGELPNTVSHFLDQLLLLVGDSPVSVFADLRRTVSAGDAEDHVKLVLRPEKGPLVEVESSAAIAYPQDHWLIAGTAGGITGSMSELKVRWFDPAALPELEADPDTPEGRKYGYTETIDWQEETIEVPPPAQRTQNYYRTIYATLREGADLFVTPASVRRQIGVIAEARNQTGFL</sequence>
<feature type="domain" description="GFO/IDH/MocA-like oxidoreductase" evidence="2">
    <location>
        <begin position="133"/>
        <end position="250"/>
    </location>
</feature>
<dbReference type="PANTHER" id="PTHR43708:SF8">
    <property type="entry name" value="OXIDOREDUCTASE"/>
    <property type="match status" value="1"/>
</dbReference>
<dbReference type="RefSeq" id="WP_179756786.1">
    <property type="nucleotide sequence ID" value="NZ_JACCBU010000001.1"/>
</dbReference>